<dbReference type="EMBL" id="CAJGYO010000012">
    <property type="protein sequence ID" value="CAD6263999.1"/>
    <property type="molecule type" value="Genomic_DNA"/>
</dbReference>
<dbReference type="AlphaFoldDB" id="A0A811R2N1"/>
<sequence length="130" mass="13480">MGGGSEQRPAAGSSSGGGHSSYYANNHAAAASSSSSRLIREPAALAPPHLPKARRPPSGIVPREPDEDAECFRQGVAAFGSLDAAAQLAEVKKFTGVGQQPQPLPEGGGFSFWLTPQQADADLAYAYDKR</sequence>
<comment type="caution">
    <text evidence="2">The sequence shown here is derived from an EMBL/GenBank/DDBJ whole genome shotgun (WGS) entry which is preliminary data.</text>
</comment>
<gene>
    <name evidence="2" type="ORF">NCGR_LOCUS47304</name>
</gene>
<dbReference type="Proteomes" id="UP000604825">
    <property type="component" value="Unassembled WGS sequence"/>
</dbReference>
<reference evidence="2" key="1">
    <citation type="submission" date="2020-10" db="EMBL/GenBank/DDBJ databases">
        <authorList>
            <person name="Han B."/>
            <person name="Lu T."/>
            <person name="Zhao Q."/>
            <person name="Huang X."/>
            <person name="Zhao Y."/>
        </authorList>
    </citation>
    <scope>NUCLEOTIDE SEQUENCE</scope>
</reference>
<protein>
    <submittedName>
        <fullName evidence="2">Uncharacterized protein</fullName>
    </submittedName>
</protein>
<name>A0A811R2N1_9POAL</name>
<keyword evidence="3" id="KW-1185">Reference proteome</keyword>
<evidence type="ECO:0000313" key="3">
    <source>
        <dbReference type="Proteomes" id="UP000604825"/>
    </source>
</evidence>
<accession>A0A811R2N1</accession>
<feature type="region of interest" description="Disordered" evidence="1">
    <location>
        <begin position="1"/>
        <end position="66"/>
    </location>
</feature>
<feature type="compositionally biased region" description="Low complexity" evidence="1">
    <location>
        <begin position="20"/>
        <end position="47"/>
    </location>
</feature>
<organism evidence="2 3">
    <name type="scientific">Miscanthus lutarioriparius</name>
    <dbReference type="NCBI Taxonomy" id="422564"/>
    <lineage>
        <taxon>Eukaryota</taxon>
        <taxon>Viridiplantae</taxon>
        <taxon>Streptophyta</taxon>
        <taxon>Embryophyta</taxon>
        <taxon>Tracheophyta</taxon>
        <taxon>Spermatophyta</taxon>
        <taxon>Magnoliopsida</taxon>
        <taxon>Liliopsida</taxon>
        <taxon>Poales</taxon>
        <taxon>Poaceae</taxon>
        <taxon>PACMAD clade</taxon>
        <taxon>Panicoideae</taxon>
        <taxon>Andropogonodae</taxon>
        <taxon>Andropogoneae</taxon>
        <taxon>Saccharinae</taxon>
        <taxon>Miscanthus</taxon>
    </lineage>
</organism>
<proteinExistence type="predicted"/>
<evidence type="ECO:0000256" key="1">
    <source>
        <dbReference type="SAM" id="MobiDB-lite"/>
    </source>
</evidence>
<evidence type="ECO:0000313" key="2">
    <source>
        <dbReference type="EMBL" id="CAD6263999.1"/>
    </source>
</evidence>